<dbReference type="Pfam" id="PF00662">
    <property type="entry name" value="Proton_antipo_N"/>
    <property type="match status" value="1"/>
</dbReference>
<dbReference type="Pfam" id="PF00361">
    <property type="entry name" value="Proton_antipo_M"/>
    <property type="match status" value="1"/>
</dbReference>
<name>A5G4W0_GEOUR</name>
<evidence type="ECO:0000259" key="8">
    <source>
        <dbReference type="Pfam" id="PF00662"/>
    </source>
</evidence>
<feature type="transmembrane region" description="Helical" evidence="6">
    <location>
        <begin position="219"/>
        <end position="240"/>
    </location>
</feature>
<gene>
    <name evidence="9" type="ordered locus">Gura_2653</name>
</gene>
<evidence type="ECO:0000256" key="5">
    <source>
        <dbReference type="RuleBase" id="RU000320"/>
    </source>
</evidence>
<dbReference type="KEGG" id="gur:Gura_2653"/>
<evidence type="ECO:0000259" key="7">
    <source>
        <dbReference type="Pfam" id="PF00361"/>
    </source>
</evidence>
<keyword evidence="10" id="KW-1185">Reference proteome</keyword>
<feature type="transmembrane region" description="Helical" evidence="6">
    <location>
        <begin position="277"/>
        <end position="299"/>
    </location>
</feature>
<dbReference type="HOGENOM" id="CLU_013183_0_0_7"/>
<dbReference type="PANTHER" id="PTHR43373:SF1">
    <property type="entry name" value="NA(+)_H(+) ANTIPORTER SUBUNIT A"/>
    <property type="match status" value="1"/>
</dbReference>
<keyword evidence="4 6" id="KW-0472">Membrane</keyword>
<dbReference type="InterPro" id="IPR001516">
    <property type="entry name" value="Proton_antipo_N"/>
</dbReference>
<evidence type="ECO:0000256" key="6">
    <source>
        <dbReference type="SAM" id="Phobius"/>
    </source>
</evidence>
<evidence type="ECO:0000256" key="3">
    <source>
        <dbReference type="ARBA" id="ARBA00022989"/>
    </source>
</evidence>
<feature type="domain" description="NADH:quinone oxidoreductase/Mrp antiporter transmembrane" evidence="7">
    <location>
        <begin position="183"/>
        <end position="459"/>
    </location>
</feature>
<feature type="domain" description="NADH-Ubiquinone oxidoreductase (complex I) chain 5 N-terminal" evidence="8">
    <location>
        <begin position="113"/>
        <end position="151"/>
    </location>
</feature>
<feature type="transmembrane region" description="Helical" evidence="6">
    <location>
        <begin position="64"/>
        <end position="84"/>
    </location>
</feature>
<feature type="transmembrane region" description="Helical" evidence="6">
    <location>
        <begin position="127"/>
        <end position="149"/>
    </location>
</feature>
<protein>
    <submittedName>
        <fullName evidence="9">Ech hydrogenase subunit A</fullName>
    </submittedName>
</protein>
<proteinExistence type="predicted"/>
<feature type="transmembrane region" description="Helical" evidence="6">
    <location>
        <begin position="252"/>
        <end position="270"/>
    </location>
</feature>
<sequence>MMNALIFLIVFPLAVSFLALVPPLSLVARKAVGACVNITLCAVPIYLLVTNLDRGPAYFHLESPLIDIGMLLVELFVAVFIVYVSVRAKRYLPVLLVVVQSIIMVVFEFTSGHGMQVEHSLFVDKLSIIMALIVGIIGSAICLYAIGYLPEYHEHYKEVKDRRRYFAFLMYLFLSAMFGIVFSNNLMWLYFFWEITTVCSFLLIGYRDDEASRESAFRALNMNLIGGVVFAVGLVCLYSSSGIMELDKMLRLDKGLVLLPAVCLAFAGLVKSAQFPFSSWLTGAMVAPTPVSALLHSSTMVKAGVYLILRVAPVMEHTAAAKMLTLIGGVSFLITALIAISQSNAKKVLAYSTISNLGLIVACAGVNTDAAVWSAILLIIFHAVAKSLLFLCVGIIEYKLDSRDIEDMDYLIMRLPKLTAVMMTGMAGMFLAPFGMIISKFITLKAFVESNPAMAIILAYGSAATVFFWTKWMGKIISIKHGVTEVLEHRVSRWEWITLGILAVATVAVCLGFPFISFHVINPYLLEMFGKTPVVDTFNVLIVFIIMVGLLIILPLGLLYYAFINKHYKRVGTYLGGGNIDNVTFEGAMASTQTIELRNYYLTKYFGEERWCNVGIFVSLTLLFIMFGVAAL</sequence>
<evidence type="ECO:0000313" key="10">
    <source>
        <dbReference type="Proteomes" id="UP000006695"/>
    </source>
</evidence>
<dbReference type="EMBL" id="CP000698">
    <property type="protein sequence ID" value="ABQ26828.1"/>
    <property type="molecule type" value="Genomic_DNA"/>
</dbReference>
<dbReference type="STRING" id="351605.Gura_2653"/>
<feature type="transmembrane region" description="Helical" evidence="6">
    <location>
        <begin position="31"/>
        <end position="52"/>
    </location>
</feature>
<evidence type="ECO:0000313" key="9">
    <source>
        <dbReference type="EMBL" id="ABQ26828.1"/>
    </source>
</evidence>
<comment type="subcellular location">
    <subcellularLocation>
        <location evidence="1">Endomembrane system</location>
        <topology evidence="1">Multi-pass membrane protein</topology>
    </subcellularLocation>
    <subcellularLocation>
        <location evidence="5">Membrane</location>
        <topology evidence="5">Multi-pass membrane protein</topology>
    </subcellularLocation>
</comment>
<feature type="transmembrane region" description="Helical" evidence="6">
    <location>
        <begin position="611"/>
        <end position="631"/>
    </location>
</feature>
<accession>A5G4W0</accession>
<feature type="transmembrane region" description="Helical" evidence="6">
    <location>
        <begin position="418"/>
        <end position="438"/>
    </location>
</feature>
<feature type="transmembrane region" description="Helical" evidence="6">
    <location>
        <begin position="450"/>
        <end position="470"/>
    </location>
</feature>
<dbReference type="GO" id="GO:0016020">
    <property type="term" value="C:membrane"/>
    <property type="evidence" value="ECO:0007669"/>
    <property type="project" value="UniProtKB-SubCell"/>
</dbReference>
<dbReference type="Proteomes" id="UP000006695">
    <property type="component" value="Chromosome"/>
</dbReference>
<feature type="transmembrane region" description="Helical" evidence="6">
    <location>
        <begin position="6"/>
        <end position="24"/>
    </location>
</feature>
<evidence type="ECO:0000256" key="2">
    <source>
        <dbReference type="ARBA" id="ARBA00022692"/>
    </source>
</evidence>
<evidence type="ECO:0000256" key="4">
    <source>
        <dbReference type="ARBA" id="ARBA00023136"/>
    </source>
</evidence>
<feature type="transmembrane region" description="Helical" evidence="6">
    <location>
        <begin position="348"/>
        <end position="367"/>
    </location>
</feature>
<organism evidence="9 10">
    <name type="scientific">Geotalea uraniireducens (strain Rf4)</name>
    <name type="common">Geobacter uraniireducens</name>
    <dbReference type="NCBI Taxonomy" id="351605"/>
    <lineage>
        <taxon>Bacteria</taxon>
        <taxon>Pseudomonadati</taxon>
        <taxon>Thermodesulfobacteriota</taxon>
        <taxon>Desulfuromonadia</taxon>
        <taxon>Geobacterales</taxon>
        <taxon>Geobacteraceae</taxon>
        <taxon>Geotalea</taxon>
    </lineage>
</organism>
<feature type="transmembrane region" description="Helical" evidence="6">
    <location>
        <begin position="541"/>
        <end position="563"/>
    </location>
</feature>
<feature type="transmembrane region" description="Helical" evidence="6">
    <location>
        <begin position="373"/>
        <end position="398"/>
    </location>
</feature>
<dbReference type="PRINTS" id="PR01434">
    <property type="entry name" value="NADHDHGNASE5"/>
</dbReference>
<dbReference type="InterPro" id="IPR001750">
    <property type="entry name" value="ND/Mrp_TM"/>
</dbReference>
<reference evidence="9 10" key="1">
    <citation type="submission" date="2007-05" db="EMBL/GenBank/DDBJ databases">
        <title>Complete sequence of Geobacter uraniireducens Rf4.</title>
        <authorList>
            <consortium name="US DOE Joint Genome Institute"/>
            <person name="Copeland A."/>
            <person name="Lucas S."/>
            <person name="Lapidus A."/>
            <person name="Barry K."/>
            <person name="Detter J.C."/>
            <person name="Glavina del Rio T."/>
            <person name="Hammon N."/>
            <person name="Israni S."/>
            <person name="Dalin E."/>
            <person name="Tice H."/>
            <person name="Pitluck S."/>
            <person name="Chertkov O."/>
            <person name="Brettin T."/>
            <person name="Bruce D."/>
            <person name="Han C."/>
            <person name="Schmutz J."/>
            <person name="Larimer F."/>
            <person name="Land M."/>
            <person name="Hauser L."/>
            <person name="Kyrpides N."/>
            <person name="Mikhailova N."/>
            <person name="Shelobolina E."/>
            <person name="Aklujkar M."/>
            <person name="Lovley D."/>
            <person name="Richardson P."/>
        </authorList>
    </citation>
    <scope>NUCLEOTIDE SEQUENCE [LARGE SCALE GENOMIC DNA]</scope>
    <source>
        <strain evidence="9 10">Rf4</strain>
    </source>
</reference>
<feature type="transmembrane region" description="Helical" evidence="6">
    <location>
        <begin position="496"/>
        <end position="521"/>
    </location>
</feature>
<dbReference type="InterPro" id="IPR050616">
    <property type="entry name" value="CPA3_Na-H_Antiporter_A"/>
</dbReference>
<feature type="transmembrane region" description="Helical" evidence="6">
    <location>
        <begin position="319"/>
        <end position="341"/>
    </location>
</feature>
<keyword evidence="3 6" id="KW-1133">Transmembrane helix</keyword>
<dbReference type="PANTHER" id="PTHR43373">
    <property type="entry name" value="NA(+)/H(+) ANTIPORTER SUBUNIT"/>
    <property type="match status" value="1"/>
</dbReference>
<feature type="transmembrane region" description="Helical" evidence="6">
    <location>
        <begin position="165"/>
        <end position="182"/>
    </location>
</feature>
<evidence type="ECO:0000256" key="1">
    <source>
        <dbReference type="ARBA" id="ARBA00004127"/>
    </source>
</evidence>
<keyword evidence="2 5" id="KW-0812">Transmembrane</keyword>
<dbReference type="GO" id="GO:0012505">
    <property type="term" value="C:endomembrane system"/>
    <property type="evidence" value="ECO:0007669"/>
    <property type="project" value="UniProtKB-SubCell"/>
</dbReference>
<feature type="transmembrane region" description="Helical" evidence="6">
    <location>
        <begin position="91"/>
        <end position="107"/>
    </location>
</feature>
<dbReference type="AlphaFoldDB" id="A5G4W0"/>
<feature type="transmembrane region" description="Helical" evidence="6">
    <location>
        <begin position="188"/>
        <end position="207"/>
    </location>
</feature>